<reference evidence="1" key="1">
    <citation type="submission" date="2022-09" db="EMBL/GenBank/DDBJ databases">
        <authorList>
            <person name="Cebeci A."/>
            <person name="Ture M."/>
            <person name="Alemdag M."/>
            <person name="Altinok I."/>
        </authorList>
    </citation>
    <scope>NUCLEOTIDE SEQUENCE</scope>
</reference>
<evidence type="ECO:0000313" key="2">
    <source>
        <dbReference type="Proteomes" id="UP001163735"/>
    </source>
</evidence>
<gene>
    <name evidence="1" type="ORF">APT65_00103</name>
</gene>
<name>A0A9E8K1Z2_9CAUD</name>
<evidence type="ECO:0000313" key="1">
    <source>
        <dbReference type="EMBL" id="UZV39706.1"/>
    </source>
</evidence>
<dbReference type="InterPro" id="IPR055619">
    <property type="entry name" value="DUF7195"/>
</dbReference>
<accession>A0A9E8K1Z2</accession>
<protein>
    <submittedName>
        <fullName evidence="1">Uncharacterized protein</fullName>
    </submittedName>
</protein>
<proteinExistence type="predicted"/>
<organism evidence="1 2">
    <name type="scientific">Aeromonas phage APT65</name>
    <dbReference type="NCBI Taxonomy" id="2982914"/>
    <lineage>
        <taxon>Viruses</taxon>
        <taxon>Duplodnaviria</taxon>
        <taxon>Heunggongvirae</taxon>
        <taxon>Uroviricota</taxon>
        <taxon>Caudoviricetes</taxon>
        <taxon>Aquaneticvirus</taxon>
        <taxon>Aquaneticvirus ApT65</taxon>
    </lineage>
</organism>
<dbReference type="Proteomes" id="UP001163735">
    <property type="component" value="Segment"/>
</dbReference>
<dbReference type="EMBL" id="OP491958">
    <property type="protein sequence ID" value="UZV39706.1"/>
    <property type="molecule type" value="Genomic_DNA"/>
</dbReference>
<dbReference type="Pfam" id="PF23825">
    <property type="entry name" value="DUF7195"/>
    <property type="match status" value="1"/>
</dbReference>
<sequence>MEKDVSKKPVLRLQGTVTRRTVPMTARGCDMIRAIRDKMQNDLKEQNKIDYDIPFPTVIHLVLKDYCEYHNIEVEDVTSKLGSEDGESEESSIPE</sequence>
<keyword evidence="2" id="KW-1185">Reference proteome</keyword>